<comment type="caution">
    <text evidence="2">The sequence shown here is derived from an EMBL/GenBank/DDBJ whole genome shotgun (WGS) entry which is preliminary data.</text>
</comment>
<organism evidence="2 3">
    <name type="scientific">Meganyctiphanes norvegica</name>
    <name type="common">Northern krill</name>
    <name type="synonym">Thysanopoda norvegica</name>
    <dbReference type="NCBI Taxonomy" id="48144"/>
    <lineage>
        <taxon>Eukaryota</taxon>
        <taxon>Metazoa</taxon>
        <taxon>Ecdysozoa</taxon>
        <taxon>Arthropoda</taxon>
        <taxon>Crustacea</taxon>
        <taxon>Multicrustacea</taxon>
        <taxon>Malacostraca</taxon>
        <taxon>Eumalacostraca</taxon>
        <taxon>Eucarida</taxon>
        <taxon>Euphausiacea</taxon>
        <taxon>Euphausiidae</taxon>
        <taxon>Meganyctiphanes</taxon>
    </lineage>
</organism>
<protein>
    <submittedName>
        <fullName evidence="2">Uncharacterized protein</fullName>
    </submittedName>
</protein>
<dbReference type="EMBL" id="CAXKWB010018753">
    <property type="protein sequence ID" value="CAL4121182.1"/>
    <property type="molecule type" value="Genomic_DNA"/>
</dbReference>
<keyword evidence="3" id="KW-1185">Reference proteome</keyword>
<accession>A0AAV2RCE6</accession>
<reference evidence="2 3" key="1">
    <citation type="submission" date="2024-05" db="EMBL/GenBank/DDBJ databases">
        <authorList>
            <person name="Wallberg A."/>
        </authorList>
    </citation>
    <scope>NUCLEOTIDE SEQUENCE [LARGE SCALE GENOMIC DNA]</scope>
</reference>
<keyword evidence="1" id="KW-0732">Signal</keyword>
<name>A0AAV2RCE6_MEGNR</name>
<dbReference type="Proteomes" id="UP001497623">
    <property type="component" value="Unassembled WGS sequence"/>
</dbReference>
<feature type="signal peptide" evidence="1">
    <location>
        <begin position="1"/>
        <end position="19"/>
    </location>
</feature>
<sequence length="115" mass="12587">MKTFFTLVLSALVIYQCHGLTCYNCFDLGVPDYPSQDETCGDPHYNGTTTDLEGDDVLCFVAIYPQGIIVRGLSQLTGKHDGQCENVSIHGEDSIAINCYCAQDKCNIGACDYCK</sequence>
<evidence type="ECO:0000313" key="3">
    <source>
        <dbReference type="Proteomes" id="UP001497623"/>
    </source>
</evidence>
<dbReference type="AlphaFoldDB" id="A0AAV2RCE6"/>
<evidence type="ECO:0000313" key="2">
    <source>
        <dbReference type="EMBL" id="CAL4121182.1"/>
    </source>
</evidence>
<evidence type="ECO:0000256" key="1">
    <source>
        <dbReference type="SAM" id="SignalP"/>
    </source>
</evidence>
<gene>
    <name evidence="2" type="ORF">MNOR_LOCUS22353</name>
</gene>
<feature type="chain" id="PRO_5043797151" evidence="1">
    <location>
        <begin position="20"/>
        <end position="115"/>
    </location>
</feature>
<proteinExistence type="predicted"/>